<proteinExistence type="predicted"/>
<name>A0A3R7JCU3_9EURO</name>
<dbReference type="InterPro" id="IPR052512">
    <property type="entry name" value="4CMD/NDH-1_regulator"/>
</dbReference>
<protein>
    <recommendedName>
        <fullName evidence="1">Carboxymuconolactone decarboxylase-like domain-containing protein</fullName>
    </recommendedName>
</protein>
<dbReference type="PANTHER" id="PTHR33570">
    <property type="entry name" value="4-CARBOXYMUCONOLACTONE DECARBOXYLASE FAMILY PROTEIN"/>
    <property type="match status" value="1"/>
</dbReference>
<accession>A0A3R7JCU3</accession>
<dbReference type="Gene3D" id="1.20.1290.10">
    <property type="entry name" value="AhpD-like"/>
    <property type="match status" value="1"/>
</dbReference>
<keyword evidence="3" id="KW-1185">Reference proteome</keyword>
<gene>
    <name evidence="2" type="ORF">CFD26_100330</name>
</gene>
<dbReference type="EMBL" id="NIDN02000192">
    <property type="protein sequence ID" value="RLL94646.1"/>
    <property type="molecule type" value="Genomic_DNA"/>
</dbReference>
<reference evidence="2 3" key="1">
    <citation type="submission" date="2018-08" db="EMBL/GenBank/DDBJ databases">
        <title>Draft genome sequences of two Aspergillus turcosus clinical strains isolated from bronchoalveolar lavage fluid: one azole-susceptible and the other azole-resistant.</title>
        <authorList>
            <person name="Parent-Michaud M."/>
            <person name="Dufresne P.J."/>
            <person name="Fournier E."/>
            <person name="Martineau C."/>
            <person name="Moreira S."/>
            <person name="Perkins V."/>
            <person name="De Repentigny L."/>
            <person name="Dufresne S.F."/>
        </authorList>
    </citation>
    <scope>NUCLEOTIDE SEQUENCE [LARGE SCALE GENOMIC DNA]</scope>
    <source>
        <strain evidence="2">HMR AF 1038</strain>
    </source>
</reference>
<evidence type="ECO:0000313" key="3">
    <source>
        <dbReference type="Proteomes" id="UP000215289"/>
    </source>
</evidence>
<dbReference type="OrthoDB" id="104509at2759"/>
<evidence type="ECO:0000259" key="1">
    <source>
        <dbReference type="Pfam" id="PF02627"/>
    </source>
</evidence>
<sequence length="136" mass="15412">MSTNKDLYNQGLETRRAVVGNEHVDRSLNSASDFSRPMQEMITEWAWGNIWNRPGLDRKQRSLLNIGMLTALNRSHELGVHIRGAVNNGLTEIEIREAIMHATVYCGAPAAMEATRTAERVLNEMAERGEHQRELK</sequence>
<dbReference type="InterPro" id="IPR029032">
    <property type="entry name" value="AhpD-like"/>
</dbReference>
<dbReference type="STRING" id="1245748.A0A3R7JCU3"/>
<dbReference type="AlphaFoldDB" id="A0A3R7JCU3"/>
<feature type="domain" description="Carboxymuconolactone decarboxylase-like" evidence="1">
    <location>
        <begin position="38"/>
        <end position="119"/>
    </location>
</feature>
<dbReference type="PANTHER" id="PTHR33570:SF2">
    <property type="entry name" value="CARBOXYMUCONOLACTONE DECARBOXYLASE-LIKE DOMAIN-CONTAINING PROTEIN"/>
    <property type="match status" value="1"/>
</dbReference>
<evidence type="ECO:0000313" key="2">
    <source>
        <dbReference type="EMBL" id="RLL94646.1"/>
    </source>
</evidence>
<organism evidence="2 3">
    <name type="scientific">Aspergillus turcosus</name>
    <dbReference type="NCBI Taxonomy" id="1245748"/>
    <lineage>
        <taxon>Eukaryota</taxon>
        <taxon>Fungi</taxon>
        <taxon>Dikarya</taxon>
        <taxon>Ascomycota</taxon>
        <taxon>Pezizomycotina</taxon>
        <taxon>Eurotiomycetes</taxon>
        <taxon>Eurotiomycetidae</taxon>
        <taxon>Eurotiales</taxon>
        <taxon>Aspergillaceae</taxon>
        <taxon>Aspergillus</taxon>
        <taxon>Aspergillus subgen. Fumigati</taxon>
    </lineage>
</organism>
<dbReference type="GO" id="GO:0051920">
    <property type="term" value="F:peroxiredoxin activity"/>
    <property type="evidence" value="ECO:0007669"/>
    <property type="project" value="InterPro"/>
</dbReference>
<comment type="caution">
    <text evidence="2">The sequence shown here is derived from an EMBL/GenBank/DDBJ whole genome shotgun (WGS) entry which is preliminary data.</text>
</comment>
<dbReference type="Pfam" id="PF02627">
    <property type="entry name" value="CMD"/>
    <property type="match status" value="1"/>
</dbReference>
<dbReference type="SUPFAM" id="SSF69118">
    <property type="entry name" value="AhpD-like"/>
    <property type="match status" value="1"/>
</dbReference>
<dbReference type="Proteomes" id="UP000215289">
    <property type="component" value="Unassembled WGS sequence"/>
</dbReference>
<dbReference type="InterPro" id="IPR003779">
    <property type="entry name" value="CMD-like"/>
</dbReference>